<evidence type="ECO:0008006" key="3">
    <source>
        <dbReference type="Google" id="ProtNLM"/>
    </source>
</evidence>
<dbReference type="Gene3D" id="3.40.50.300">
    <property type="entry name" value="P-loop containing nucleotide triphosphate hydrolases"/>
    <property type="match status" value="1"/>
</dbReference>
<keyword evidence="2" id="KW-1185">Reference proteome</keyword>
<reference evidence="1 2" key="1">
    <citation type="journal article" date="2015" name="Genome Announc.">
        <title>Expanding the biotechnology potential of lactobacilli through comparative genomics of 213 strains and associated genera.</title>
        <authorList>
            <person name="Sun Z."/>
            <person name="Harris H.M."/>
            <person name="McCann A."/>
            <person name="Guo C."/>
            <person name="Argimon S."/>
            <person name="Zhang W."/>
            <person name="Yang X."/>
            <person name="Jeffery I.B."/>
            <person name="Cooney J.C."/>
            <person name="Kagawa T.F."/>
            <person name="Liu W."/>
            <person name="Song Y."/>
            <person name="Salvetti E."/>
            <person name="Wrobel A."/>
            <person name="Rasinkangas P."/>
            <person name="Parkhill J."/>
            <person name="Rea M.C."/>
            <person name="O'Sullivan O."/>
            <person name="Ritari J."/>
            <person name="Douillard F.P."/>
            <person name="Paul Ross R."/>
            <person name="Yang R."/>
            <person name="Briner A.E."/>
            <person name="Felis G.E."/>
            <person name="de Vos W.M."/>
            <person name="Barrangou R."/>
            <person name="Klaenhammer T.R."/>
            <person name="Caufield P.W."/>
            <person name="Cui Y."/>
            <person name="Zhang H."/>
            <person name="O'Toole P.W."/>
        </authorList>
    </citation>
    <scope>NUCLEOTIDE SEQUENCE [LARGE SCALE GENOMIC DNA]</scope>
    <source>
        <strain evidence="1 2">DSM 20335</strain>
    </source>
</reference>
<dbReference type="Pfam" id="PF13671">
    <property type="entry name" value="AAA_33"/>
    <property type="match status" value="1"/>
</dbReference>
<dbReference type="PATRIC" id="fig|1423738.3.peg.703"/>
<dbReference type="RefSeq" id="WP_057754105.1">
    <property type="nucleotide sequence ID" value="NZ_AYYK01000001.1"/>
</dbReference>
<dbReference type="InterPro" id="IPR027417">
    <property type="entry name" value="P-loop_NTPase"/>
</dbReference>
<protein>
    <recommendedName>
        <fullName evidence="3">Tunicamycin resistance protein</fullName>
    </recommendedName>
</protein>
<comment type="caution">
    <text evidence="1">The sequence shown here is derived from an EMBL/GenBank/DDBJ whole genome shotgun (WGS) entry which is preliminary data.</text>
</comment>
<evidence type="ECO:0000313" key="1">
    <source>
        <dbReference type="EMBL" id="KRM79991.1"/>
    </source>
</evidence>
<dbReference type="STRING" id="1423738.FC84_GL000694"/>
<dbReference type="SUPFAM" id="SSF52540">
    <property type="entry name" value="P-loop containing nucleoside triphosphate hydrolases"/>
    <property type="match status" value="1"/>
</dbReference>
<proteinExistence type="predicted"/>
<accession>A0A0R2BKX3</accession>
<sequence length="196" mass="22353">MIIWLNGPFGVGKMQVATELQRRINGAILYHPDDIGRLLTKQLPQTLQKANFEDYPEWRQWNYQLLKKIATSTQQTIIVPMTISKQQYFDEIVGGLQNEGITVRHFTLAATPEVIAKRLRQRGNLNNVFTLSHLKQVAEQTETPQFAEILDTNEMTIVEIANTIAKQCSIRIKPAITNPVLQGLVQFGTGVRQRFH</sequence>
<name>A0A0R2BKX3_9LACO</name>
<dbReference type="Proteomes" id="UP000051813">
    <property type="component" value="Unassembled WGS sequence"/>
</dbReference>
<dbReference type="AlphaFoldDB" id="A0A0R2BKX3"/>
<dbReference type="OrthoDB" id="9799092at2"/>
<gene>
    <name evidence="1" type="ORF">FC84_GL000694</name>
</gene>
<evidence type="ECO:0000313" key="2">
    <source>
        <dbReference type="Proteomes" id="UP000051813"/>
    </source>
</evidence>
<organism evidence="1 2">
    <name type="scientific">Lapidilactobacillus dextrinicus DSM 20335</name>
    <dbReference type="NCBI Taxonomy" id="1423738"/>
    <lineage>
        <taxon>Bacteria</taxon>
        <taxon>Bacillati</taxon>
        <taxon>Bacillota</taxon>
        <taxon>Bacilli</taxon>
        <taxon>Lactobacillales</taxon>
        <taxon>Lactobacillaceae</taxon>
        <taxon>Lapidilactobacillus</taxon>
    </lineage>
</organism>
<dbReference type="EMBL" id="AYYK01000001">
    <property type="protein sequence ID" value="KRM79991.1"/>
    <property type="molecule type" value="Genomic_DNA"/>
</dbReference>